<feature type="domain" description="DUF418" evidence="2">
    <location>
        <begin position="231"/>
        <end position="385"/>
    </location>
</feature>
<keyword evidence="1" id="KW-1133">Transmembrane helix</keyword>
<feature type="transmembrane region" description="Helical" evidence="1">
    <location>
        <begin position="279"/>
        <end position="298"/>
    </location>
</feature>
<proteinExistence type="predicted"/>
<feature type="transmembrane region" description="Helical" evidence="1">
    <location>
        <begin position="349"/>
        <end position="369"/>
    </location>
</feature>
<dbReference type="Proteomes" id="UP000704611">
    <property type="component" value="Unassembled WGS sequence"/>
</dbReference>
<organism evidence="3 4">
    <name type="scientific">Arsukibacterium indicum</name>
    <dbReference type="NCBI Taxonomy" id="2848612"/>
    <lineage>
        <taxon>Bacteria</taxon>
        <taxon>Pseudomonadati</taxon>
        <taxon>Pseudomonadota</taxon>
        <taxon>Gammaproteobacteria</taxon>
        <taxon>Chromatiales</taxon>
        <taxon>Chromatiaceae</taxon>
        <taxon>Arsukibacterium</taxon>
    </lineage>
</organism>
<evidence type="ECO:0000259" key="2">
    <source>
        <dbReference type="Pfam" id="PF04235"/>
    </source>
</evidence>
<feature type="transmembrane region" description="Helical" evidence="1">
    <location>
        <begin position="247"/>
        <end position="267"/>
    </location>
</feature>
<keyword evidence="1" id="KW-0472">Membrane</keyword>
<sequence>MSPELQPANNPTINKQRLVQLDIIRGLAILGILLVNVFAFASPPDYSHSLIWQPGVSSVDVVLFNLQTLFFTGRFLTLFNLLFGVSLLLILQKYGEAYLSRRLQWLAVFGLLHISFIWFGDILLWYALTGLVVLRQGYYKLDCGALWRKGAIHLAISLILPVLFSVYVLLAVPPPQQPLAADELLAQQQLWTGPYLSQLTEMLWQNFVMLVGFALTLYWLMAALMMFGMALYKSGWFSQGYSPRKTLLLLLTSLLISSCTAVLDHLTGYGYDLALTLPWEQISALLMALGFASALINARLKPELYRWLQAWLAPCGRMAFTLYLSQSLLMVSLFKVFKPDWFASLDRLALLGIAVATIILQLLFCRWYLQHYSQGPLEWLWRRLSKQPAAATSQAE</sequence>
<dbReference type="InterPro" id="IPR052529">
    <property type="entry name" value="Bact_Transport_Assoc"/>
</dbReference>
<keyword evidence="4" id="KW-1185">Reference proteome</keyword>
<comment type="caution">
    <text evidence="3">The sequence shown here is derived from an EMBL/GenBank/DDBJ whole genome shotgun (WGS) entry which is preliminary data.</text>
</comment>
<dbReference type="PANTHER" id="PTHR30590:SF2">
    <property type="entry name" value="INNER MEMBRANE PROTEIN"/>
    <property type="match status" value="1"/>
</dbReference>
<evidence type="ECO:0000256" key="1">
    <source>
        <dbReference type="SAM" id="Phobius"/>
    </source>
</evidence>
<feature type="transmembrane region" description="Helical" evidence="1">
    <location>
        <begin position="23"/>
        <end position="42"/>
    </location>
</feature>
<dbReference type="InterPro" id="IPR007349">
    <property type="entry name" value="DUF418"/>
</dbReference>
<keyword evidence="1" id="KW-0812">Transmembrane</keyword>
<dbReference type="Pfam" id="PF04235">
    <property type="entry name" value="DUF418"/>
    <property type="match status" value="1"/>
</dbReference>
<dbReference type="EMBL" id="JAHRID010000003">
    <property type="protein sequence ID" value="MBV2129241.1"/>
    <property type="molecule type" value="Genomic_DNA"/>
</dbReference>
<protein>
    <submittedName>
        <fullName evidence="3">DUF418 domain-containing protein</fullName>
    </submittedName>
</protein>
<name>A0ABS6MK90_9GAMM</name>
<feature type="transmembrane region" description="Helical" evidence="1">
    <location>
        <begin position="62"/>
        <end position="91"/>
    </location>
</feature>
<feature type="transmembrane region" description="Helical" evidence="1">
    <location>
        <begin position="203"/>
        <end position="227"/>
    </location>
</feature>
<dbReference type="PANTHER" id="PTHR30590">
    <property type="entry name" value="INNER MEMBRANE PROTEIN"/>
    <property type="match status" value="1"/>
</dbReference>
<evidence type="ECO:0000313" key="4">
    <source>
        <dbReference type="Proteomes" id="UP000704611"/>
    </source>
</evidence>
<gene>
    <name evidence="3" type="ORF">KQY15_09060</name>
</gene>
<dbReference type="RefSeq" id="WP_217668864.1">
    <property type="nucleotide sequence ID" value="NZ_JAHRID010000003.1"/>
</dbReference>
<evidence type="ECO:0000313" key="3">
    <source>
        <dbReference type="EMBL" id="MBV2129241.1"/>
    </source>
</evidence>
<reference evidence="3 4" key="1">
    <citation type="submission" date="2021-06" db="EMBL/GenBank/DDBJ databases">
        <title>Rheinheimera indica sp. nov., isolated from deep-sea sediment.</title>
        <authorList>
            <person name="Wang Z."/>
            <person name="Zhang X.-Y."/>
        </authorList>
    </citation>
    <scope>NUCLEOTIDE SEQUENCE [LARGE SCALE GENOMIC DNA]</scope>
    <source>
        <strain evidence="3 4">SM2107</strain>
    </source>
</reference>
<accession>A0ABS6MK90</accession>
<feature type="transmembrane region" description="Helical" evidence="1">
    <location>
        <begin position="319"/>
        <end position="337"/>
    </location>
</feature>
<feature type="transmembrane region" description="Helical" evidence="1">
    <location>
        <begin position="103"/>
        <end position="119"/>
    </location>
</feature>
<feature type="transmembrane region" description="Helical" evidence="1">
    <location>
        <begin position="153"/>
        <end position="172"/>
    </location>
</feature>